<keyword evidence="3" id="KW-1185">Reference proteome</keyword>
<reference evidence="2" key="1">
    <citation type="journal article" date="2022" name="bioRxiv">
        <title>Sequencing and chromosome-scale assembly of the giantPleurodeles waltlgenome.</title>
        <authorList>
            <person name="Brown T."/>
            <person name="Elewa A."/>
            <person name="Iarovenko S."/>
            <person name="Subramanian E."/>
            <person name="Araus A.J."/>
            <person name="Petzold A."/>
            <person name="Susuki M."/>
            <person name="Suzuki K.-i.T."/>
            <person name="Hayashi T."/>
            <person name="Toyoda A."/>
            <person name="Oliveira C."/>
            <person name="Osipova E."/>
            <person name="Leigh N.D."/>
            <person name="Simon A."/>
            <person name="Yun M.H."/>
        </authorList>
    </citation>
    <scope>NUCLEOTIDE SEQUENCE</scope>
    <source>
        <strain evidence="2">20211129_DDA</strain>
        <tissue evidence="2">Liver</tissue>
    </source>
</reference>
<dbReference type="Proteomes" id="UP001066276">
    <property type="component" value="Chromosome 11"/>
</dbReference>
<feature type="region of interest" description="Disordered" evidence="1">
    <location>
        <begin position="1"/>
        <end position="73"/>
    </location>
</feature>
<evidence type="ECO:0000313" key="3">
    <source>
        <dbReference type="Proteomes" id="UP001066276"/>
    </source>
</evidence>
<feature type="compositionally biased region" description="Basic and acidic residues" evidence="1">
    <location>
        <begin position="20"/>
        <end position="35"/>
    </location>
</feature>
<comment type="caution">
    <text evidence="2">The sequence shown here is derived from an EMBL/GenBank/DDBJ whole genome shotgun (WGS) entry which is preliminary data.</text>
</comment>
<sequence>MRLLPVPPGHRSLPRLLPAGERRPPLLPPHERLPEPPEASPGGREASSSPLAASMALRPKAGPSGAPGGLPRAVLAPGAPTGARLLLIIKRRFPSCPGGTVLSADLALRDIFRTRLRR</sequence>
<dbReference type="AlphaFoldDB" id="A0AAV7LQ87"/>
<dbReference type="EMBL" id="JANPWB010000015">
    <property type="protein sequence ID" value="KAJ1089645.1"/>
    <property type="molecule type" value="Genomic_DNA"/>
</dbReference>
<name>A0AAV7LQ87_PLEWA</name>
<gene>
    <name evidence="2" type="ORF">NDU88_002794</name>
</gene>
<evidence type="ECO:0000313" key="2">
    <source>
        <dbReference type="EMBL" id="KAJ1089645.1"/>
    </source>
</evidence>
<organism evidence="2 3">
    <name type="scientific">Pleurodeles waltl</name>
    <name type="common">Iberian ribbed newt</name>
    <dbReference type="NCBI Taxonomy" id="8319"/>
    <lineage>
        <taxon>Eukaryota</taxon>
        <taxon>Metazoa</taxon>
        <taxon>Chordata</taxon>
        <taxon>Craniata</taxon>
        <taxon>Vertebrata</taxon>
        <taxon>Euteleostomi</taxon>
        <taxon>Amphibia</taxon>
        <taxon>Batrachia</taxon>
        <taxon>Caudata</taxon>
        <taxon>Salamandroidea</taxon>
        <taxon>Salamandridae</taxon>
        <taxon>Pleurodelinae</taxon>
        <taxon>Pleurodeles</taxon>
    </lineage>
</organism>
<accession>A0AAV7LQ87</accession>
<proteinExistence type="predicted"/>
<protein>
    <submittedName>
        <fullName evidence="2">Uncharacterized protein</fullName>
    </submittedName>
</protein>
<feature type="compositionally biased region" description="Low complexity" evidence="1">
    <location>
        <begin position="46"/>
        <end position="57"/>
    </location>
</feature>
<evidence type="ECO:0000256" key="1">
    <source>
        <dbReference type="SAM" id="MobiDB-lite"/>
    </source>
</evidence>